<gene>
    <name evidence="2" type="ORF">EVAR_103787_1</name>
</gene>
<feature type="region of interest" description="Disordered" evidence="1">
    <location>
        <begin position="1"/>
        <end position="23"/>
    </location>
</feature>
<evidence type="ECO:0000256" key="1">
    <source>
        <dbReference type="SAM" id="MobiDB-lite"/>
    </source>
</evidence>
<reference evidence="2 3" key="1">
    <citation type="journal article" date="2019" name="Commun. Biol.">
        <title>The bagworm genome reveals a unique fibroin gene that provides high tensile strength.</title>
        <authorList>
            <person name="Kono N."/>
            <person name="Nakamura H."/>
            <person name="Ohtoshi R."/>
            <person name="Tomita M."/>
            <person name="Numata K."/>
            <person name="Arakawa K."/>
        </authorList>
    </citation>
    <scope>NUCLEOTIDE SEQUENCE [LARGE SCALE GENOMIC DNA]</scope>
</reference>
<comment type="caution">
    <text evidence="2">The sequence shown here is derived from an EMBL/GenBank/DDBJ whole genome shotgun (WGS) entry which is preliminary data.</text>
</comment>
<protein>
    <submittedName>
        <fullName evidence="2">Uncharacterized protein</fullName>
    </submittedName>
</protein>
<dbReference type="EMBL" id="BGZK01001546">
    <property type="protein sequence ID" value="GBP82068.1"/>
    <property type="molecule type" value="Genomic_DNA"/>
</dbReference>
<sequence length="82" mass="9057">MRADHRGAALESGASLEGAPPLRLPNDAAIAADARYREILDRRVRVIPLDARAPRGRRGAGYRHVRDGRCRAVIISTQLKPY</sequence>
<organism evidence="2 3">
    <name type="scientific">Eumeta variegata</name>
    <name type="common">Bagworm moth</name>
    <name type="synonym">Eumeta japonica</name>
    <dbReference type="NCBI Taxonomy" id="151549"/>
    <lineage>
        <taxon>Eukaryota</taxon>
        <taxon>Metazoa</taxon>
        <taxon>Ecdysozoa</taxon>
        <taxon>Arthropoda</taxon>
        <taxon>Hexapoda</taxon>
        <taxon>Insecta</taxon>
        <taxon>Pterygota</taxon>
        <taxon>Neoptera</taxon>
        <taxon>Endopterygota</taxon>
        <taxon>Lepidoptera</taxon>
        <taxon>Glossata</taxon>
        <taxon>Ditrysia</taxon>
        <taxon>Tineoidea</taxon>
        <taxon>Psychidae</taxon>
        <taxon>Oiketicinae</taxon>
        <taxon>Eumeta</taxon>
    </lineage>
</organism>
<dbReference type="AlphaFoldDB" id="A0A4C1Z153"/>
<evidence type="ECO:0000313" key="3">
    <source>
        <dbReference type="Proteomes" id="UP000299102"/>
    </source>
</evidence>
<dbReference type="Proteomes" id="UP000299102">
    <property type="component" value="Unassembled WGS sequence"/>
</dbReference>
<accession>A0A4C1Z153</accession>
<name>A0A4C1Z153_EUMVA</name>
<keyword evidence="3" id="KW-1185">Reference proteome</keyword>
<evidence type="ECO:0000313" key="2">
    <source>
        <dbReference type="EMBL" id="GBP82068.1"/>
    </source>
</evidence>
<proteinExistence type="predicted"/>